<evidence type="ECO:0000313" key="7">
    <source>
        <dbReference type="Proteomes" id="UP000326994"/>
    </source>
</evidence>
<evidence type="ECO:0000313" key="6">
    <source>
        <dbReference type="EMBL" id="GEQ87118.1"/>
    </source>
</evidence>
<comment type="caution">
    <text evidence="6">The sequence shown here is derived from an EMBL/GenBank/DDBJ whole genome shotgun (WGS) entry which is preliminary data.</text>
</comment>
<dbReference type="PANTHER" id="PTHR33798">
    <property type="entry name" value="FLAVOPROTEIN OXYGENASE"/>
    <property type="match status" value="1"/>
</dbReference>
<accession>A0A5J4G0A7</accession>
<organism evidence="6 7">
    <name type="scientific">Patiriisocius marinistellae</name>
    <dbReference type="NCBI Taxonomy" id="2494560"/>
    <lineage>
        <taxon>Bacteria</taxon>
        <taxon>Pseudomonadati</taxon>
        <taxon>Bacteroidota</taxon>
        <taxon>Flavobacteriia</taxon>
        <taxon>Flavobacteriales</taxon>
        <taxon>Flavobacteriaceae</taxon>
        <taxon>Patiriisocius</taxon>
    </lineage>
</organism>
<dbReference type="RefSeq" id="WP_151895032.1">
    <property type="nucleotide sequence ID" value="NZ_BKCF01000005.1"/>
</dbReference>
<dbReference type="PANTHER" id="PTHR33798:SF5">
    <property type="entry name" value="FLAVIN REDUCTASE LIKE DOMAIN-CONTAINING PROTEIN"/>
    <property type="match status" value="1"/>
</dbReference>
<dbReference type="OrthoDB" id="5293996at2"/>
<dbReference type="EMBL" id="BKCF01000005">
    <property type="protein sequence ID" value="GEQ87118.1"/>
    <property type="molecule type" value="Genomic_DNA"/>
</dbReference>
<dbReference type="AlphaFoldDB" id="A0A5J4G0A7"/>
<protein>
    <submittedName>
        <fullName evidence="6">Flavin oxidoreductase</fullName>
    </submittedName>
</protein>
<dbReference type="GO" id="GO:0016646">
    <property type="term" value="F:oxidoreductase activity, acting on the CH-NH group of donors, NAD or NADP as acceptor"/>
    <property type="evidence" value="ECO:0007669"/>
    <property type="project" value="UniProtKB-ARBA"/>
</dbReference>
<evidence type="ECO:0000259" key="5">
    <source>
        <dbReference type="Pfam" id="PF01613"/>
    </source>
</evidence>
<dbReference type="Proteomes" id="UP000326994">
    <property type="component" value="Unassembled WGS sequence"/>
</dbReference>
<keyword evidence="7" id="KW-1185">Reference proteome</keyword>
<evidence type="ECO:0000256" key="3">
    <source>
        <dbReference type="ARBA" id="ARBA00022643"/>
    </source>
</evidence>
<dbReference type="Pfam" id="PF01613">
    <property type="entry name" value="Flavin_Reduct"/>
    <property type="match status" value="1"/>
</dbReference>
<keyword evidence="3" id="KW-0288">FMN</keyword>
<evidence type="ECO:0000256" key="1">
    <source>
        <dbReference type="ARBA" id="ARBA00001917"/>
    </source>
</evidence>
<proteinExistence type="inferred from homology"/>
<dbReference type="InterPro" id="IPR002563">
    <property type="entry name" value="Flavin_Rdtase-like_dom"/>
</dbReference>
<feature type="domain" description="Flavin reductase like" evidence="5">
    <location>
        <begin position="33"/>
        <end position="167"/>
    </location>
</feature>
<name>A0A5J4G0A7_9FLAO</name>
<evidence type="ECO:0000256" key="4">
    <source>
        <dbReference type="ARBA" id="ARBA00038054"/>
    </source>
</evidence>
<comment type="cofactor">
    <cofactor evidence="1">
        <name>FMN</name>
        <dbReference type="ChEBI" id="CHEBI:58210"/>
    </cofactor>
</comment>
<dbReference type="InterPro" id="IPR012349">
    <property type="entry name" value="Split_barrel_FMN-bd"/>
</dbReference>
<dbReference type="GO" id="GO:0010181">
    <property type="term" value="F:FMN binding"/>
    <property type="evidence" value="ECO:0007669"/>
    <property type="project" value="InterPro"/>
</dbReference>
<dbReference type="Gene3D" id="2.30.110.10">
    <property type="entry name" value="Electron Transport, Fmn-binding Protein, Chain A"/>
    <property type="match status" value="1"/>
</dbReference>
<reference evidence="6 7" key="1">
    <citation type="submission" date="2019-08" db="EMBL/GenBank/DDBJ databases">
        <title>Ulvibacter marinistellae sp. nov., isolated from a starfish, Patiria pectinifera.</title>
        <authorList>
            <person name="Kawano K."/>
            <person name="Ushijima N."/>
            <person name="Kihara M."/>
            <person name="Itoh H."/>
        </authorList>
    </citation>
    <scope>NUCLEOTIDE SEQUENCE [LARGE SCALE GENOMIC DNA]</scope>
    <source>
        <strain evidence="6 7">KK4</strain>
    </source>
</reference>
<gene>
    <name evidence="6" type="ORF">ULMS_26260</name>
</gene>
<dbReference type="SUPFAM" id="SSF50475">
    <property type="entry name" value="FMN-binding split barrel"/>
    <property type="match status" value="1"/>
</dbReference>
<keyword evidence="2" id="KW-0285">Flavoprotein</keyword>
<comment type="similarity">
    <text evidence="4">Belongs to the flavoredoxin family.</text>
</comment>
<evidence type="ECO:0000256" key="2">
    <source>
        <dbReference type="ARBA" id="ARBA00022630"/>
    </source>
</evidence>
<sequence length="205" mass="23127">MKHFDLNSISKLEKLYRINLINSCTGYKSANLIATQSNDGIMNIGIFSSIIHLGSNPPLLGFILRPTTVPRNTFDNLLTTGVFTINHVNKNIIEDAHHTSAKYDGEISEFDKTQFEPEFKNNFKAPFVRGVKISMGCHYVNHYNIEENGCLFIIGSIEHLFIDEGILKEDGFLNLENAETVTVNGLDGYALPTLLKRFEYARPKK</sequence>